<reference evidence="1 2" key="1">
    <citation type="submission" date="2017-11" db="EMBL/GenBank/DDBJ databases">
        <title>Complete genome of Rhizobium leguminosarum Norway, an ineffective micro-symbiont.</title>
        <authorList>
            <person name="Hoffrichter A."/>
            <person name="Liang J."/>
            <person name="Brachmann A."/>
            <person name="Marin M."/>
        </authorList>
    </citation>
    <scope>NUCLEOTIDE SEQUENCE [LARGE SCALE GENOMIC DNA]</scope>
    <source>
        <strain evidence="1 2">Norway</strain>
    </source>
</reference>
<proteinExistence type="predicted"/>
<gene>
    <name evidence="1" type="ORF">CUJ84_Chr002420</name>
</gene>
<evidence type="ECO:0000313" key="1">
    <source>
        <dbReference type="EMBL" id="AUW42775.1"/>
    </source>
</evidence>
<name>A0A2K9Z3G3_RHILE</name>
<dbReference type="AlphaFoldDB" id="A0A2K9Z3G3"/>
<evidence type="ECO:0000313" key="2">
    <source>
        <dbReference type="Proteomes" id="UP000238523"/>
    </source>
</evidence>
<dbReference type="Proteomes" id="UP000238523">
    <property type="component" value="Chromosome"/>
</dbReference>
<accession>A0A2K9Z3G3</accession>
<dbReference type="EMBL" id="CP025012">
    <property type="protein sequence ID" value="AUW42775.1"/>
    <property type="molecule type" value="Genomic_DNA"/>
</dbReference>
<sequence length="28" mass="2956">MLPTSEMGNLPERLIRGGIALDGNSARS</sequence>
<protein>
    <submittedName>
        <fullName evidence="1">Uncharacterized protein</fullName>
    </submittedName>
</protein>
<organism evidence="1 2">
    <name type="scientific">Rhizobium leguminosarum</name>
    <dbReference type="NCBI Taxonomy" id="384"/>
    <lineage>
        <taxon>Bacteria</taxon>
        <taxon>Pseudomonadati</taxon>
        <taxon>Pseudomonadota</taxon>
        <taxon>Alphaproteobacteria</taxon>
        <taxon>Hyphomicrobiales</taxon>
        <taxon>Rhizobiaceae</taxon>
        <taxon>Rhizobium/Agrobacterium group</taxon>
        <taxon>Rhizobium</taxon>
    </lineage>
</organism>